<evidence type="ECO:0000256" key="6">
    <source>
        <dbReference type="ARBA" id="ARBA00023136"/>
    </source>
</evidence>
<dbReference type="PANTHER" id="PTHR34584:SF1">
    <property type="entry name" value="NA(+)_H(+) ANTIPORTER SUBUNIT E1"/>
    <property type="match status" value="1"/>
</dbReference>
<dbReference type="Proteomes" id="UP000236731">
    <property type="component" value="Unassembled WGS sequence"/>
</dbReference>
<dbReference type="PANTHER" id="PTHR34584">
    <property type="entry name" value="NA(+)/H(+) ANTIPORTER SUBUNIT E1"/>
    <property type="match status" value="1"/>
</dbReference>
<dbReference type="PIRSF" id="PIRSF019239">
    <property type="entry name" value="MrpE"/>
    <property type="match status" value="1"/>
</dbReference>
<dbReference type="GO" id="GO:0008324">
    <property type="term" value="F:monoatomic cation transmembrane transporter activity"/>
    <property type="evidence" value="ECO:0007669"/>
    <property type="project" value="InterPro"/>
</dbReference>
<proteinExistence type="inferred from homology"/>
<evidence type="ECO:0000256" key="7">
    <source>
        <dbReference type="SAM" id="Phobius"/>
    </source>
</evidence>
<dbReference type="GO" id="GO:0005886">
    <property type="term" value="C:plasma membrane"/>
    <property type="evidence" value="ECO:0007669"/>
    <property type="project" value="UniProtKB-SubCell"/>
</dbReference>
<comment type="similarity">
    <text evidence="2">Belongs to the CPA3 antiporters (TC 2.A.63) subunit E family.</text>
</comment>
<dbReference type="EMBL" id="FNUT01000001">
    <property type="protein sequence ID" value="SEF45794.1"/>
    <property type="molecule type" value="Genomic_DNA"/>
</dbReference>
<gene>
    <name evidence="8" type="ORF">SAMN05421877_101170</name>
</gene>
<evidence type="ECO:0000256" key="4">
    <source>
        <dbReference type="ARBA" id="ARBA00022692"/>
    </source>
</evidence>
<keyword evidence="6 7" id="KW-0472">Membrane</keyword>
<evidence type="ECO:0000313" key="9">
    <source>
        <dbReference type="Proteomes" id="UP000236731"/>
    </source>
</evidence>
<reference evidence="9" key="1">
    <citation type="submission" date="2016-10" db="EMBL/GenBank/DDBJ databases">
        <authorList>
            <person name="Varghese N."/>
            <person name="Submissions S."/>
        </authorList>
    </citation>
    <scope>NUCLEOTIDE SEQUENCE [LARGE SCALE GENOMIC DNA]</scope>
    <source>
        <strain evidence="9">DSM 22361</strain>
    </source>
</reference>
<protein>
    <submittedName>
        <fullName evidence="8">Multicomponent Na+:H+ antiporter subunit E</fullName>
    </submittedName>
</protein>
<evidence type="ECO:0000313" key="8">
    <source>
        <dbReference type="EMBL" id="SEF45794.1"/>
    </source>
</evidence>
<comment type="subcellular location">
    <subcellularLocation>
        <location evidence="1">Cell membrane</location>
        <topology evidence="1">Multi-pass membrane protein</topology>
    </subcellularLocation>
</comment>
<dbReference type="InterPro" id="IPR002758">
    <property type="entry name" value="Cation_antiport_E"/>
</dbReference>
<evidence type="ECO:0000256" key="1">
    <source>
        <dbReference type="ARBA" id="ARBA00004651"/>
    </source>
</evidence>
<dbReference type="RefSeq" id="WP_103904836.1">
    <property type="nucleotide sequence ID" value="NZ_CP049246.1"/>
</dbReference>
<dbReference type="Pfam" id="PF01899">
    <property type="entry name" value="MNHE"/>
    <property type="match status" value="1"/>
</dbReference>
<dbReference type="AlphaFoldDB" id="A0A1H5S603"/>
<name>A0A1H5S603_9SPHI</name>
<evidence type="ECO:0000256" key="5">
    <source>
        <dbReference type="ARBA" id="ARBA00022989"/>
    </source>
</evidence>
<dbReference type="OrthoDB" id="9800498at2"/>
<accession>A0A1H5S603</accession>
<keyword evidence="3" id="KW-1003">Cell membrane</keyword>
<keyword evidence="4 7" id="KW-0812">Transmembrane</keyword>
<feature type="transmembrane region" description="Helical" evidence="7">
    <location>
        <begin position="12"/>
        <end position="38"/>
    </location>
</feature>
<evidence type="ECO:0000256" key="3">
    <source>
        <dbReference type="ARBA" id="ARBA00022475"/>
    </source>
</evidence>
<feature type="transmembrane region" description="Helical" evidence="7">
    <location>
        <begin position="50"/>
        <end position="69"/>
    </location>
</feature>
<keyword evidence="5 7" id="KW-1133">Transmembrane helix</keyword>
<sequence length="158" mass="18859">MIKFFLMNLLLSFIWVALTGSMYYSNFIFGYLLGFGVLWVMNRDETDQRYFYRVPKIISFFFFFLFEMIKANIQVAYDVITPKYFFKPGIIRYPINAQTDFEINILSTFISLTPGTLIIDISDDRKAIYIHVMYLKDEEQFIRSLKTGVERKLLEILR</sequence>
<evidence type="ECO:0000256" key="2">
    <source>
        <dbReference type="ARBA" id="ARBA00006228"/>
    </source>
</evidence>
<keyword evidence="9" id="KW-1185">Reference proteome</keyword>
<organism evidence="8 9">
    <name type="scientific">Sphingobacterium lactis</name>
    <dbReference type="NCBI Taxonomy" id="797291"/>
    <lineage>
        <taxon>Bacteria</taxon>
        <taxon>Pseudomonadati</taxon>
        <taxon>Bacteroidota</taxon>
        <taxon>Sphingobacteriia</taxon>
        <taxon>Sphingobacteriales</taxon>
        <taxon>Sphingobacteriaceae</taxon>
        <taxon>Sphingobacterium</taxon>
    </lineage>
</organism>